<protein>
    <submittedName>
        <fullName evidence="1">Uncharacterized protein</fullName>
    </submittedName>
</protein>
<dbReference type="EMBL" id="BSDO01000001">
    <property type="protein sequence ID" value="GLI20888.1"/>
    <property type="molecule type" value="Genomic_DNA"/>
</dbReference>
<organism evidence="1 3">
    <name type="scientific">Xanthobacter flavus</name>
    <dbReference type="NCBI Taxonomy" id="281"/>
    <lineage>
        <taxon>Bacteria</taxon>
        <taxon>Pseudomonadati</taxon>
        <taxon>Pseudomonadota</taxon>
        <taxon>Alphaproteobacteria</taxon>
        <taxon>Hyphomicrobiales</taxon>
        <taxon>Xanthobacteraceae</taxon>
        <taxon>Xanthobacter</taxon>
    </lineage>
</organism>
<reference evidence="1" key="1">
    <citation type="submission" date="2022-12" db="EMBL/GenBank/DDBJ databases">
        <title>Reference genome sequencing for broad-spectrum identification of bacterial and archaeal isolates by mass spectrometry.</title>
        <authorList>
            <person name="Sekiguchi Y."/>
            <person name="Tourlousse D.M."/>
        </authorList>
    </citation>
    <scope>NUCLEOTIDE SEQUENCE</scope>
    <source>
        <strain evidence="1">301</strain>
    </source>
</reference>
<evidence type="ECO:0000313" key="2">
    <source>
        <dbReference type="EMBL" id="MDR6332614.1"/>
    </source>
</evidence>
<accession>A0A9W6CN71</accession>
<dbReference type="RefSeq" id="WP_281805226.1">
    <property type="nucleotide sequence ID" value="NZ_BSDO01000001.1"/>
</dbReference>
<dbReference type="AlphaFoldDB" id="A0A9W6CN71"/>
<dbReference type="Proteomes" id="UP001245370">
    <property type="component" value="Unassembled WGS sequence"/>
</dbReference>
<name>A0A9W6CN71_XANFL</name>
<dbReference type="EMBL" id="JAVDPY010000002">
    <property type="protein sequence ID" value="MDR6332614.1"/>
    <property type="molecule type" value="Genomic_DNA"/>
</dbReference>
<dbReference type="Proteomes" id="UP001144397">
    <property type="component" value="Unassembled WGS sequence"/>
</dbReference>
<proteinExistence type="predicted"/>
<evidence type="ECO:0000313" key="3">
    <source>
        <dbReference type="Proteomes" id="UP001144397"/>
    </source>
</evidence>
<reference evidence="2 4" key="2">
    <citation type="submission" date="2023-07" db="EMBL/GenBank/DDBJ databases">
        <title>Genomic Encyclopedia of Type Strains, Phase IV (KMG-IV): sequencing the most valuable type-strain genomes for metagenomic binning, comparative biology and taxonomic classification.</title>
        <authorList>
            <person name="Goeker M."/>
        </authorList>
    </citation>
    <scope>NUCLEOTIDE SEQUENCE [LARGE SCALE GENOMIC DNA]</scope>
    <source>
        <strain evidence="2 4">DSM 338</strain>
    </source>
</reference>
<evidence type="ECO:0000313" key="1">
    <source>
        <dbReference type="EMBL" id="GLI20888.1"/>
    </source>
</evidence>
<gene>
    <name evidence="2" type="ORF">GGQ86_001078</name>
    <name evidence="1" type="ORF">XFLAVUS301_05620</name>
</gene>
<dbReference type="GeneID" id="95761359"/>
<sequence>MADLSLDDPRTLPTAEEAAAAIVPLCLPACEDTGRLYDFPTRSFLDFRMPA</sequence>
<evidence type="ECO:0000313" key="4">
    <source>
        <dbReference type="Proteomes" id="UP001245370"/>
    </source>
</evidence>
<comment type="caution">
    <text evidence="1">The sequence shown here is derived from an EMBL/GenBank/DDBJ whole genome shotgun (WGS) entry which is preliminary data.</text>
</comment>
<keyword evidence="4" id="KW-1185">Reference proteome</keyword>